<evidence type="ECO:0000313" key="1">
    <source>
        <dbReference type="EMBL" id="PON87187.1"/>
    </source>
</evidence>
<accession>A0A2P5ENR3</accession>
<evidence type="ECO:0000313" key="2">
    <source>
        <dbReference type="Proteomes" id="UP000237000"/>
    </source>
</evidence>
<dbReference type="Proteomes" id="UP000237000">
    <property type="component" value="Unassembled WGS sequence"/>
</dbReference>
<proteinExistence type="predicted"/>
<organism evidence="1 2">
    <name type="scientific">Trema orientale</name>
    <name type="common">Charcoal tree</name>
    <name type="synonym">Celtis orientalis</name>
    <dbReference type="NCBI Taxonomy" id="63057"/>
    <lineage>
        <taxon>Eukaryota</taxon>
        <taxon>Viridiplantae</taxon>
        <taxon>Streptophyta</taxon>
        <taxon>Embryophyta</taxon>
        <taxon>Tracheophyta</taxon>
        <taxon>Spermatophyta</taxon>
        <taxon>Magnoliopsida</taxon>
        <taxon>eudicotyledons</taxon>
        <taxon>Gunneridae</taxon>
        <taxon>Pentapetalae</taxon>
        <taxon>rosids</taxon>
        <taxon>fabids</taxon>
        <taxon>Rosales</taxon>
        <taxon>Cannabaceae</taxon>
        <taxon>Trema</taxon>
    </lineage>
</organism>
<gene>
    <name evidence="1" type="ORF">TorRG33x02_169640</name>
</gene>
<dbReference type="EMBL" id="JXTC01000120">
    <property type="protein sequence ID" value="PON87187.1"/>
    <property type="molecule type" value="Genomic_DNA"/>
</dbReference>
<reference evidence="2" key="1">
    <citation type="submission" date="2016-06" db="EMBL/GenBank/DDBJ databases">
        <title>Parallel loss of symbiosis genes in relatives of nitrogen-fixing non-legume Parasponia.</title>
        <authorList>
            <person name="Van Velzen R."/>
            <person name="Holmer R."/>
            <person name="Bu F."/>
            <person name="Rutten L."/>
            <person name="Van Zeijl A."/>
            <person name="Liu W."/>
            <person name="Santuari L."/>
            <person name="Cao Q."/>
            <person name="Sharma T."/>
            <person name="Shen D."/>
            <person name="Roswanjaya Y."/>
            <person name="Wardhani T."/>
            <person name="Kalhor M.S."/>
            <person name="Jansen J."/>
            <person name="Van den Hoogen J."/>
            <person name="Gungor B."/>
            <person name="Hartog M."/>
            <person name="Hontelez J."/>
            <person name="Verver J."/>
            <person name="Yang W.-C."/>
            <person name="Schijlen E."/>
            <person name="Repin R."/>
            <person name="Schilthuizen M."/>
            <person name="Schranz E."/>
            <person name="Heidstra R."/>
            <person name="Miyata K."/>
            <person name="Fedorova E."/>
            <person name="Kohlen W."/>
            <person name="Bisseling T."/>
            <person name="Smit S."/>
            <person name="Geurts R."/>
        </authorList>
    </citation>
    <scope>NUCLEOTIDE SEQUENCE [LARGE SCALE GENOMIC DNA]</scope>
    <source>
        <strain evidence="2">cv. RG33-2</strain>
    </source>
</reference>
<protein>
    <submittedName>
        <fullName evidence="1">Uncharacterized protein</fullName>
    </submittedName>
</protein>
<keyword evidence="2" id="KW-1185">Reference proteome</keyword>
<dbReference type="InParanoid" id="A0A2P5ENR3"/>
<dbReference type="AlphaFoldDB" id="A0A2P5ENR3"/>
<name>A0A2P5ENR3_TREOI</name>
<comment type="caution">
    <text evidence="1">The sequence shown here is derived from an EMBL/GenBank/DDBJ whole genome shotgun (WGS) entry which is preliminary data.</text>
</comment>
<sequence length="45" mass="5159">MNPSSDNNCHDLGVSMPKMTVWHRDLGSLGQFFTYPCTWVTFSHL</sequence>